<dbReference type="GO" id="GO:0008999">
    <property type="term" value="F:protein-N-terminal-alanine acetyltransferase activity"/>
    <property type="evidence" value="ECO:0007669"/>
    <property type="project" value="TreeGrafter"/>
</dbReference>
<dbReference type="PANTHER" id="PTHR43441">
    <property type="entry name" value="RIBOSOMAL-PROTEIN-SERINE ACETYLTRANSFERASE"/>
    <property type="match status" value="1"/>
</dbReference>
<dbReference type="GO" id="GO:0005737">
    <property type="term" value="C:cytoplasm"/>
    <property type="evidence" value="ECO:0007669"/>
    <property type="project" value="TreeGrafter"/>
</dbReference>
<protein>
    <submittedName>
        <fullName evidence="2">GNAT family N-acetyltransferase</fullName>
    </submittedName>
</protein>
<reference evidence="2" key="1">
    <citation type="submission" date="2022-02" db="EMBL/GenBank/DDBJ databases">
        <title>Vibrio sp. nov, a new bacterium isolated from seawater.</title>
        <authorList>
            <person name="Yuan Y."/>
        </authorList>
    </citation>
    <scope>NUCLEOTIDE SEQUENCE</scope>
    <source>
        <strain evidence="2">ZSDZ65</strain>
    </source>
</reference>
<dbReference type="Pfam" id="PF13302">
    <property type="entry name" value="Acetyltransf_3"/>
    <property type="match status" value="1"/>
</dbReference>
<feature type="domain" description="N-acetyltransferase" evidence="1">
    <location>
        <begin position="24"/>
        <end position="176"/>
    </location>
</feature>
<gene>
    <name evidence="2" type="ORF">MD535_13840</name>
</gene>
<accession>A0A9X3CP22</accession>
<organism evidence="2 3">
    <name type="scientific">Vibrio qingdaonensis</name>
    <dbReference type="NCBI Taxonomy" id="2829491"/>
    <lineage>
        <taxon>Bacteria</taxon>
        <taxon>Pseudomonadati</taxon>
        <taxon>Pseudomonadota</taxon>
        <taxon>Gammaproteobacteria</taxon>
        <taxon>Vibrionales</taxon>
        <taxon>Vibrionaceae</taxon>
        <taxon>Vibrio</taxon>
    </lineage>
</organism>
<sequence>MFVMEVDDNLDLALVEPKFAQLYLDIVVCERDYLSQWLAWPILAHDEAFFLGFIQRSLHDYAEGKSMTCAMIWQGKVVGNTSFNTINRSLKKVEIGYWLSAEYQGNGIVTKSVAKLIEIAFLELAMEKVEISAAIENEASRGVAERLGFVHEGTITRSENLNGRIIDHAVYGLSRTAWALHRH</sequence>
<dbReference type="PROSITE" id="PS51186">
    <property type="entry name" value="GNAT"/>
    <property type="match status" value="1"/>
</dbReference>
<dbReference type="Proteomes" id="UP001155587">
    <property type="component" value="Unassembled WGS sequence"/>
</dbReference>
<evidence type="ECO:0000313" key="2">
    <source>
        <dbReference type="EMBL" id="MCW8347081.1"/>
    </source>
</evidence>
<dbReference type="InterPro" id="IPR051908">
    <property type="entry name" value="Ribosomal_N-acetyltransferase"/>
</dbReference>
<dbReference type="SUPFAM" id="SSF55729">
    <property type="entry name" value="Acyl-CoA N-acyltransferases (Nat)"/>
    <property type="match status" value="1"/>
</dbReference>
<dbReference type="Gene3D" id="3.40.630.30">
    <property type="match status" value="1"/>
</dbReference>
<comment type="caution">
    <text evidence="2">The sequence shown here is derived from an EMBL/GenBank/DDBJ whole genome shotgun (WGS) entry which is preliminary data.</text>
</comment>
<keyword evidence="3" id="KW-1185">Reference proteome</keyword>
<proteinExistence type="predicted"/>
<dbReference type="AlphaFoldDB" id="A0A9X3CP22"/>
<dbReference type="InterPro" id="IPR016181">
    <property type="entry name" value="Acyl_CoA_acyltransferase"/>
</dbReference>
<dbReference type="RefSeq" id="WP_265675618.1">
    <property type="nucleotide sequence ID" value="NZ_JAKRRY010000018.1"/>
</dbReference>
<name>A0A9X3CP22_9VIBR</name>
<dbReference type="GO" id="GO:1990189">
    <property type="term" value="F:protein N-terminal-serine acetyltransferase activity"/>
    <property type="evidence" value="ECO:0007669"/>
    <property type="project" value="TreeGrafter"/>
</dbReference>
<dbReference type="PANTHER" id="PTHR43441:SF11">
    <property type="entry name" value="RIBOSOMAL-PROTEIN-SERINE ACETYLTRANSFERASE"/>
    <property type="match status" value="1"/>
</dbReference>
<dbReference type="InterPro" id="IPR000182">
    <property type="entry name" value="GNAT_dom"/>
</dbReference>
<evidence type="ECO:0000259" key="1">
    <source>
        <dbReference type="PROSITE" id="PS51186"/>
    </source>
</evidence>
<evidence type="ECO:0000313" key="3">
    <source>
        <dbReference type="Proteomes" id="UP001155587"/>
    </source>
</evidence>
<dbReference type="EMBL" id="JAKRRY010000018">
    <property type="protein sequence ID" value="MCW8347081.1"/>
    <property type="molecule type" value="Genomic_DNA"/>
</dbReference>